<dbReference type="SUPFAM" id="SSF53067">
    <property type="entry name" value="Actin-like ATPase domain"/>
    <property type="match status" value="1"/>
</dbReference>
<evidence type="ECO:0000256" key="1">
    <source>
        <dbReference type="ARBA" id="ARBA00006479"/>
    </source>
</evidence>
<dbReference type="InterPro" id="IPR000600">
    <property type="entry name" value="ROK"/>
</dbReference>
<dbReference type="Proteomes" id="UP000035721">
    <property type="component" value="Unassembled WGS sequence"/>
</dbReference>
<dbReference type="AlphaFoldDB" id="A0A077LT05"/>
<evidence type="ECO:0000313" key="3">
    <source>
        <dbReference type="Proteomes" id="UP000035721"/>
    </source>
</evidence>
<dbReference type="GO" id="GO:0047330">
    <property type="term" value="F:polyphosphate-glucose phosphotransferase activity"/>
    <property type="evidence" value="ECO:0007669"/>
    <property type="project" value="UniProtKB-EC"/>
</dbReference>
<protein>
    <submittedName>
        <fullName evidence="2">Polyphosphate glucokinase</fullName>
        <ecNumber evidence="2">2.7.1.63</ecNumber>
    </submittedName>
</protein>
<dbReference type="Gene3D" id="3.30.420.40">
    <property type="match status" value="2"/>
</dbReference>
<dbReference type="EMBL" id="CAJB01000031">
    <property type="protein sequence ID" value="CCH76438.1"/>
    <property type="molecule type" value="Genomic_DNA"/>
</dbReference>
<dbReference type="PANTHER" id="PTHR18964">
    <property type="entry name" value="ROK (REPRESSOR, ORF, KINASE) FAMILY"/>
    <property type="match status" value="1"/>
</dbReference>
<reference evidence="2 3" key="1">
    <citation type="journal article" date="2013" name="ISME J.">
        <title>A metabolic model for members of the genus Tetrasphaera involved in enhanced biological phosphorus removal.</title>
        <authorList>
            <person name="Kristiansen R."/>
            <person name="Nguyen H.T.T."/>
            <person name="Saunders A.M."/>
            <person name="Nielsen J.L."/>
            <person name="Wimmer R."/>
            <person name="Le V.Q."/>
            <person name="McIlroy S.J."/>
            <person name="Petrovski S."/>
            <person name="Seviour R.J."/>
            <person name="Calteau A."/>
            <person name="Nielsen K.L."/>
            <person name="Nielsen P.H."/>
        </authorList>
    </citation>
    <scope>NUCLEOTIDE SEQUENCE [LARGE SCALE GENOMIC DNA]</scope>
    <source>
        <strain evidence="2 3">T1-X7</strain>
    </source>
</reference>
<dbReference type="NCBIfam" id="NF045942">
    <property type="entry name" value="PolPhglucPhase"/>
    <property type="match status" value="1"/>
</dbReference>
<organism evidence="2 3">
    <name type="scientific">Nostocoides japonicum T1-X7</name>
    <dbReference type="NCBI Taxonomy" id="1194083"/>
    <lineage>
        <taxon>Bacteria</taxon>
        <taxon>Bacillati</taxon>
        <taxon>Actinomycetota</taxon>
        <taxon>Actinomycetes</taxon>
        <taxon>Micrococcales</taxon>
        <taxon>Intrasporangiaceae</taxon>
        <taxon>Nostocoides</taxon>
    </lineage>
</organism>
<dbReference type="OrthoDB" id="849313at2"/>
<dbReference type="PANTHER" id="PTHR18964:SF146">
    <property type="entry name" value="POLYPHOSPHATE GLUCOKINASE"/>
    <property type="match status" value="1"/>
</dbReference>
<dbReference type="EC" id="2.7.1.63" evidence="2"/>
<keyword evidence="2" id="KW-0808">Transferase</keyword>
<dbReference type="RefSeq" id="WP_048553215.1">
    <property type="nucleotide sequence ID" value="NZ_HF570958.1"/>
</dbReference>
<proteinExistence type="inferred from homology"/>
<keyword evidence="3" id="KW-1185">Reference proteome</keyword>
<name>A0A077LT05_9MICO</name>
<accession>A0A077LT05</accession>
<dbReference type="STRING" id="1194083.BN12_1260016"/>
<dbReference type="Pfam" id="PF00480">
    <property type="entry name" value="ROK"/>
    <property type="match status" value="1"/>
</dbReference>
<keyword evidence="2" id="KW-0418">Kinase</keyword>
<comment type="caution">
    <text evidence="2">The sequence shown here is derived from an EMBL/GenBank/DDBJ whole genome shotgun (WGS) entry which is preliminary data.</text>
</comment>
<comment type="similarity">
    <text evidence="1">Belongs to the ROK (NagC/XylR) family.</text>
</comment>
<sequence>MGSKPRVALGIDVGGTGVKGAPVDLRKGTFAEKRLRIPTPRPATPEAVCDTIAEVVGGFGLPDDAPVGVTIPGPVKKGVVQIAVNLDPSWAGFDAQSHLERLLQRPVHVVNDADAAGVGEDAYGAAADQDGIVVVTTLGTGIGTALICDGVLFPNSELGHIEVGGFDAETRAANSVREREELSWEEWAQRLQVYYAALEFLMSPDLFVVGGGVSKDADQFLPLLDLKTPVVPATLRNKAGIVGAAHLARRHHGH</sequence>
<dbReference type="CDD" id="cd24058">
    <property type="entry name" value="ASKHA_NBD_ROK_PPGK"/>
    <property type="match status" value="1"/>
</dbReference>
<gene>
    <name evidence="2" type="primary">ppgK</name>
    <name evidence="2" type="ORF">BN12_1260016</name>
</gene>
<evidence type="ECO:0000313" key="2">
    <source>
        <dbReference type="EMBL" id="CCH76438.1"/>
    </source>
</evidence>
<dbReference type="InterPro" id="IPR043129">
    <property type="entry name" value="ATPase_NBD"/>
</dbReference>